<protein>
    <submittedName>
        <fullName evidence="1">Uncharacterized protein</fullName>
    </submittedName>
</protein>
<evidence type="ECO:0000313" key="1">
    <source>
        <dbReference type="EMBL" id="TFJ79919.1"/>
    </source>
</evidence>
<reference evidence="1 2" key="1">
    <citation type="submission" date="2019-01" db="EMBL/GenBank/DDBJ databases">
        <title>Nuclear Genome Assembly of the Microalgal Biofuel strain Nannochloropsis salina CCMP1776.</title>
        <authorList>
            <person name="Hovde B."/>
        </authorList>
    </citation>
    <scope>NUCLEOTIDE SEQUENCE [LARGE SCALE GENOMIC DNA]</scope>
    <source>
        <strain evidence="1 2">CCMP1776</strain>
    </source>
</reference>
<comment type="caution">
    <text evidence="1">The sequence shown here is derived from an EMBL/GenBank/DDBJ whole genome shotgun (WGS) entry which is preliminary data.</text>
</comment>
<organism evidence="1 2">
    <name type="scientific">Nannochloropsis salina CCMP1776</name>
    <dbReference type="NCBI Taxonomy" id="1027361"/>
    <lineage>
        <taxon>Eukaryota</taxon>
        <taxon>Sar</taxon>
        <taxon>Stramenopiles</taxon>
        <taxon>Ochrophyta</taxon>
        <taxon>Eustigmatophyceae</taxon>
        <taxon>Eustigmatales</taxon>
        <taxon>Monodopsidaceae</taxon>
        <taxon>Microchloropsis</taxon>
        <taxon>Microchloropsis salina</taxon>
    </lineage>
</organism>
<dbReference type="Proteomes" id="UP000355283">
    <property type="component" value="Unassembled WGS sequence"/>
</dbReference>
<dbReference type="EMBL" id="SDOX01000184">
    <property type="protein sequence ID" value="TFJ79919.1"/>
    <property type="molecule type" value="Genomic_DNA"/>
</dbReference>
<accession>A0A4D9CT50</accession>
<dbReference type="OrthoDB" id="10276438at2759"/>
<name>A0A4D9CT50_9STRA</name>
<sequence length="74" mass="7981">MTKVFAVISNKFKPTDLLVVARQGQPRALRNEAQIFGSTLPPIKPGKTLGSLSSFAFTKRTATCSSVPLYATPK</sequence>
<gene>
    <name evidence="1" type="ORF">NSK_008727</name>
</gene>
<evidence type="ECO:0000313" key="2">
    <source>
        <dbReference type="Proteomes" id="UP000355283"/>
    </source>
</evidence>
<keyword evidence="2" id="KW-1185">Reference proteome</keyword>
<proteinExistence type="predicted"/>
<dbReference type="AlphaFoldDB" id="A0A4D9CT50"/>